<reference evidence="1" key="1">
    <citation type="journal article" date="2009" name="PLoS Genet.">
        <title>Sequencing, mapping, and analysis of 27,455 maize full-length cDNAs.</title>
        <authorList>
            <person name="Soderlund C."/>
            <person name="Descour A."/>
            <person name="Kudrna D."/>
            <person name="Bomhoff M."/>
            <person name="Boyd L."/>
            <person name="Currie J."/>
            <person name="Angelova A."/>
            <person name="Collura K."/>
            <person name="Wissotski M."/>
            <person name="Ashley E."/>
            <person name="Morrow D."/>
            <person name="Fernandes J."/>
            <person name="Walbot V."/>
            <person name="Yu Y."/>
        </authorList>
    </citation>
    <scope>NUCLEOTIDE SEQUENCE</scope>
    <source>
        <strain evidence="1">B73</strain>
    </source>
</reference>
<evidence type="ECO:0000313" key="1">
    <source>
        <dbReference type="EMBL" id="ACR34934.1"/>
    </source>
</evidence>
<protein>
    <submittedName>
        <fullName evidence="1">Uncharacterized protein</fullName>
    </submittedName>
</protein>
<reference evidence="1" key="2">
    <citation type="submission" date="2012-06" db="EMBL/GenBank/DDBJ databases">
        <authorList>
            <person name="Yu Y."/>
            <person name="Currie J."/>
            <person name="Lomeli R."/>
            <person name="Angelova A."/>
            <person name="Collura K."/>
            <person name="Wissotski M."/>
            <person name="Campos D."/>
            <person name="Kudrna D."/>
            <person name="Golser W."/>
            <person name="Ashely E."/>
            <person name="Descour A."/>
            <person name="Fernandes J."/>
            <person name="Soderlund C."/>
            <person name="Walbot V."/>
        </authorList>
    </citation>
    <scope>NUCLEOTIDE SEQUENCE</scope>
    <source>
        <strain evidence="1">B73</strain>
    </source>
</reference>
<accession>C4J184</accession>
<organism evidence="1">
    <name type="scientific">Zea mays</name>
    <name type="common">Maize</name>
    <dbReference type="NCBI Taxonomy" id="4577"/>
    <lineage>
        <taxon>Eukaryota</taxon>
        <taxon>Viridiplantae</taxon>
        <taxon>Streptophyta</taxon>
        <taxon>Embryophyta</taxon>
        <taxon>Tracheophyta</taxon>
        <taxon>Spermatophyta</taxon>
        <taxon>Magnoliopsida</taxon>
        <taxon>Liliopsida</taxon>
        <taxon>Poales</taxon>
        <taxon>Poaceae</taxon>
        <taxon>PACMAD clade</taxon>
        <taxon>Panicoideae</taxon>
        <taxon>Andropogonodae</taxon>
        <taxon>Andropogoneae</taxon>
        <taxon>Tripsacinae</taxon>
        <taxon>Zea</taxon>
    </lineage>
</organism>
<sequence>MSSTRHQQQLCLRLALRLWRLYSFTLTTLPGRRRRKVFIPLFPPAGEDRTGQLATRQYLYPLSAAYLLLTYGS</sequence>
<dbReference type="AlphaFoldDB" id="C4J184"/>
<proteinExistence type="evidence at transcript level"/>
<dbReference type="EMBL" id="BT084581">
    <property type="protein sequence ID" value="ACR34934.1"/>
    <property type="molecule type" value="mRNA"/>
</dbReference>
<name>C4J184_MAIZE</name>